<feature type="region of interest" description="Disordered" evidence="1">
    <location>
        <begin position="212"/>
        <end position="414"/>
    </location>
</feature>
<name>A0A9W8J084_9AGAR</name>
<dbReference type="InterPro" id="IPR037238">
    <property type="entry name" value="YbiA-like_sf"/>
</dbReference>
<dbReference type="Proteomes" id="UP001140091">
    <property type="component" value="Unassembled WGS sequence"/>
</dbReference>
<dbReference type="Gene3D" id="1.10.357.40">
    <property type="entry name" value="YbiA-like"/>
    <property type="match status" value="1"/>
</dbReference>
<feature type="non-terminal residue" evidence="3">
    <location>
        <position position="1"/>
    </location>
</feature>
<evidence type="ECO:0000259" key="2">
    <source>
        <dbReference type="Pfam" id="PF08719"/>
    </source>
</evidence>
<dbReference type="OrthoDB" id="206452at2759"/>
<keyword evidence="4" id="KW-1185">Reference proteome</keyword>
<accession>A0A9W8J084</accession>
<feature type="compositionally biased region" description="Polar residues" evidence="1">
    <location>
        <begin position="543"/>
        <end position="566"/>
    </location>
</feature>
<feature type="compositionally biased region" description="Low complexity" evidence="1">
    <location>
        <begin position="439"/>
        <end position="454"/>
    </location>
</feature>
<dbReference type="SUPFAM" id="SSF143990">
    <property type="entry name" value="YbiA-like"/>
    <property type="match status" value="1"/>
</dbReference>
<gene>
    <name evidence="3" type="ORF">H1R20_g14949</name>
</gene>
<dbReference type="EMBL" id="JANBPK010001511">
    <property type="protein sequence ID" value="KAJ2922150.1"/>
    <property type="molecule type" value="Genomic_DNA"/>
</dbReference>
<protein>
    <recommendedName>
        <fullName evidence="2">NADAR domain-containing protein</fullName>
    </recommendedName>
</protein>
<dbReference type="NCBIfam" id="TIGR02464">
    <property type="entry name" value="ribofla_fusion"/>
    <property type="match status" value="1"/>
</dbReference>
<evidence type="ECO:0000256" key="1">
    <source>
        <dbReference type="SAM" id="MobiDB-lite"/>
    </source>
</evidence>
<feature type="region of interest" description="Disordered" evidence="1">
    <location>
        <begin position="430"/>
        <end position="481"/>
    </location>
</feature>
<feature type="compositionally biased region" description="Polar residues" evidence="1">
    <location>
        <begin position="396"/>
        <end position="412"/>
    </location>
</feature>
<dbReference type="AlphaFoldDB" id="A0A9W8J084"/>
<feature type="compositionally biased region" description="Basic and acidic residues" evidence="1">
    <location>
        <begin position="267"/>
        <end position="277"/>
    </location>
</feature>
<feature type="region of interest" description="Disordered" evidence="1">
    <location>
        <begin position="524"/>
        <end position="566"/>
    </location>
</feature>
<dbReference type="CDD" id="cd15457">
    <property type="entry name" value="NADAR"/>
    <property type="match status" value="1"/>
</dbReference>
<feature type="compositionally biased region" description="Polar residues" evidence="1">
    <location>
        <begin position="343"/>
        <end position="360"/>
    </location>
</feature>
<feature type="domain" description="NADAR" evidence="2">
    <location>
        <begin position="9"/>
        <end position="161"/>
    </location>
</feature>
<sequence length="566" mass="60235">MLTHDDYVFFWKTNERYGWASQWYPSPFTATISLDGEDQTITFPSAEHWMMIQKALLFSDDEMAKEISEVTGTTSGDMASVKALGRKVSNFNDDTWNSNRDRIVLEGSLHKFRQNPELKEHLLATGEKLIVEASPRDRIWGIGFGEKNALNQKDRWGLNLLDGRSCHVLQHPGFVVFPACPHNTFPIDETVFFGYTSKQNKESWPDVTASLAKDANGGKEKEGEKAKEQRTKKAEKTKKWVPIPAEELQAAADALKASTPNRRHSSSKGDHPRDKSSTRKNPSGGQQGGNRAGHPLLPPSPGSPYPERSGDSAIPGEEGANSVAYSSLPHYPGPPHGAPSFADSKSAQTQTIDSTNGQISDQEKIAATNKEPVQFGSIDLSTLSLNEPAEGPLGSSHASSNVNGVSGTSATLVNGKGTASGRVIAIGVLPDELSGPGRGAKAANSTASTATTSKAGRRSRRPSLAVPVTGEDQEAAGDGKAKWEFGTTAVAASPSSAEDTAGSRLDVVVEDHSTLARLSPLSMSLSASPNAQPPVGLVPVPGSSATNLTNPPRTESPTATSRAKPW</sequence>
<dbReference type="InterPro" id="IPR012816">
    <property type="entry name" value="NADAR"/>
</dbReference>
<evidence type="ECO:0000313" key="3">
    <source>
        <dbReference type="EMBL" id="KAJ2922150.1"/>
    </source>
</evidence>
<evidence type="ECO:0000313" key="4">
    <source>
        <dbReference type="Proteomes" id="UP001140091"/>
    </source>
</evidence>
<feature type="compositionally biased region" description="Low complexity" evidence="1">
    <location>
        <begin position="524"/>
        <end position="542"/>
    </location>
</feature>
<reference evidence="3" key="1">
    <citation type="submission" date="2022-06" db="EMBL/GenBank/DDBJ databases">
        <title>Genome Sequence of Candolleomyces eurysporus.</title>
        <authorList>
            <person name="Buettner E."/>
        </authorList>
    </citation>
    <scope>NUCLEOTIDE SEQUENCE</scope>
    <source>
        <strain evidence="3">VTCC 930004</strain>
    </source>
</reference>
<comment type="caution">
    <text evidence="3">The sequence shown here is derived from an EMBL/GenBank/DDBJ whole genome shotgun (WGS) entry which is preliminary data.</text>
</comment>
<organism evidence="3 4">
    <name type="scientific">Candolleomyces eurysporus</name>
    <dbReference type="NCBI Taxonomy" id="2828524"/>
    <lineage>
        <taxon>Eukaryota</taxon>
        <taxon>Fungi</taxon>
        <taxon>Dikarya</taxon>
        <taxon>Basidiomycota</taxon>
        <taxon>Agaricomycotina</taxon>
        <taxon>Agaricomycetes</taxon>
        <taxon>Agaricomycetidae</taxon>
        <taxon>Agaricales</taxon>
        <taxon>Agaricineae</taxon>
        <taxon>Psathyrellaceae</taxon>
        <taxon>Candolleomyces</taxon>
    </lineage>
</organism>
<feature type="compositionally biased region" description="Basic and acidic residues" evidence="1">
    <location>
        <begin position="216"/>
        <end position="238"/>
    </location>
</feature>
<proteinExistence type="predicted"/>
<dbReference type="Pfam" id="PF08719">
    <property type="entry name" value="NADAR"/>
    <property type="match status" value="1"/>
</dbReference>